<comment type="caution">
    <text evidence="1">The sequence shown here is derived from an EMBL/GenBank/DDBJ whole genome shotgun (WGS) entry which is preliminary data.</text>
</comment>
<proteinExistence type="predicted"/>
<evidence type="ECO:0000313" key="2">
    <source>
        <dbReference type="Proteomes" id="UP001299970"/>
    </source>
</evidence>
<accession>A0ABS9T6P2</accession>
<dbReference type="InterPro" id="IPR032710">
    <property type="entry name" value="NTF2-like_dom_sf"/>
</dbReference>
<dbReference type="Pfam" id="PF07366">
    <property type="entry name" value="SnoaL"/>
    <property type="match status" value="1"/>
</dbReference>
<dbReference type="RefSeq" id="WP_241034283.1">
    <property type="nucleotide sequence ID" value="NZ_BAAAJF010000034.1"/>
</dbReference>
<reference evidence="1 2" key="1">
    <citation type="submission" date="2022-03" db="EMBL/GenBank/DDBJ databases">
        <title>Pseudonocardia alaer sp. nov., a novel actinomycete isolated from reed forest soil.</title>
        <authorList>
            <person name="Wang L."/>
        </authorList>
    </citation>
    <scope>NUCLEOTIDE SEQUENCE [LARGE SCALE GENOMIC DNA]</scope>
    <source>
        <strain evidence="1 2">Y-16303</strain>
    </source>
</reference>
<organism evidence="1 2">
    <name type="scientific">Pseudonocardia alaniniphila</name>
    <dbReference type="NCBI Taxonomy" id="75291"/>
    <lineage>
        <taxon>Bacteria</taxon>
        <taxon>Bacillati</taxon>
        <taxon>Actinomycetota</taxon>
        <taxon>Actinomycetes</taxon>
        <taxon>Pseudonocardiales</taxon>
        <taxon>Pseudonocardiaceae</taxon>
        <taxon>Pseudonocardia</taxon>
    </lineage>
</organism>
<name>A0ABS9T6P2_9PSEU</name>
<keyword evidence="2" id="KW-1185">Reference proteome</keyword>
<dbReference type="EMBL" id="JAKXMK010000001">
    <property type="protein sequence ID" value="MCH6164093.1"/>
    <property type="molecule type" value="Genomic_DNA"/>
</dbReference>
<dbReference type="Proteomes" id="UP001299970">
    <property type="component" value="Unassembled WGS sequence"/>
</dbReference>
<dbReference type="InterPro" id="IPR009959">
    <property type="entry name" value="Cyclase_SnoaL-like"/>
</dbReference>
<gene>
    <name evidence="1" type="ORF">MMF94_00235</name>
</gene>
<dbReference type="Gene3D" id="3.10.450.50">
    <property type="match status" value="1"/>
</dbReference>
<sequence>MVIRVAVTRAVYRRPPARRLKYPDRRIFGSHGIFDMHPSRGGCSSLELVRECRLGGYGYEFVGRKVQFESVDAMRVVDGKITEHWGVGNLLSLLWKLGNPPGSDQAER</sequence>
<evidence type="ECO:0000313" key="1">
    <source>
        <dbReference type="EMBL" id="MCH6164093.1"/>
    </source>
</evidence>
<dbReference type="SUPFAM" id="SSF54427">
    <property type="entry name" value="NTF2-like"/>
    <property type="match status" value="1"/>
</dbReference>
<protein>
    <submittedName>
        <fullName evidence="1">Ester cyclase</fullName>
    </submittedName>
</protein>